<dbReference type="InParanoid" id="A0A061FNK4"/>
<dbReference type="AlphaFoldDB" id="A0A061FNK4"/>
<keyword evidence="2" id="KW-1185">Reference proteome</keyword>
<evidence type="ECO:0000313" key="1">
    <source>
        <dbReference type="EMBL" id="EOY18905.1"/>
    </source>
</evidence>
<name>A0A061FNK4_THECC</name>
<proteinExistence type="predicted"/>
<sequence>MIIKQTIGRGRREGFSLGKRLQGIKRPLLVVRSKERFGLGYEPTKKEILEIMFEKKKRMARLKRMELENMKIYFSYLYETFRLKGYIHPDLPKRKDHEYETVVNVVAKKQSEETP</sequence>
<dbReference type="Gramene" id="EOY18905">
    <property type="protein sequence ID" value="EOY18905"/>
    <property type="gene ID" value="TCM_043409"/>
</dbReference>
<dbReference type="HOGENOM" id="CLU_2113359_0_0_1"/>
<accession>A0A061FNK4</accession>
<evidence type="ECO:0000313" key="2">
    <source>
        <dbReference type="Proteomes" id="UP000026915"/>
    </source>
</evidence>
<dbReference type="EMBL" id="CM001888">
    <property type="protein sequence ID" value="EOY18905.1"/>
    <property type="molecule type" value="Genomic_DNA"/>
</dbReference>
<gene>
    <name evidence="1" type="ORF">TCM_043409</name>
</gene>
<dbReference type="Proteomes" id="UP000026915">
    <property type="component" value="Chromosome 10"/>
</dbReference>
<organism evidence="1 2">
    <name type="scientific">Theobroma cacao</name>
    <name type="common">Cacao</name>
    <name type="synonym">Cocoa</name>
    <dbReference type="NCBI Taxonomy" id="3641"/>
    <lineage>
        <taxon>Eukaryota</taxon>
        <taxon>Viridiplantae</taxon>
        <taxon>Streptophyta</taxon>
        <taxon>Embryophyta</taxon>
        <taxon>Tracheophyta</taxon>
        <taxon>Spermatophyta</taxon>
        <taxon>Magnoliopsida</taxon>
        <taxon>eudicotyledons</taxon>
        <taxon>Gunneridae</taxon>
        <taxon>Pentapetalae</taxon>
        <taxon>rosids</taxon>
        <taxon>malvids</taxon>
        <taxon>Malvales</taxon>
        <taxon>Malvaceae</taxon>
        <taxon>Byttnerioideae</taxon>
        <taxon>Theobroma</taxon>
    </lineage>
</organism>
<protein>
    <submittedName>
        <fullName evidence="1">Uncharacterized protein</fullName>
    </submittedName>
</protein>
<reference evidence="1 2" key="1">
    <citation type="journal article" date="2013" name="Genome Biol.">
        <title>The genome sequence of the most widely cultivated cacao type and its use to identify candidate genes regulating pod color.</title>
        <authorList>
            <person name="Motamayor J.C."/>
            <person name="Mockaitis K."/>
            <person name="Schmutz J."/>
            <person name="Haiminen N."/>
            <person name="Iii D.L."/>
            <person name="Cornejo O."/>
            <person name="Findley S.D."/>
            <person name="Zheng P."/>
            <person name="Utro F."/>
            <person name="Royaert S."/>
            <person name="Saski C."/>
            <person name="Jenkins J."/>
            <person name="Podicheti R."/>
            <person name="Zhao M."/>
            <person name="Scheffler B.E."/>
            <person name="Stack J.C."/>
            <person name="Feltus F.A."/>
            <person name="Mustiga G.M."/>
            <person name="Amores F."/>
            <person name="Phillips W."/>
            <person name="Marelli J.P."/>
            <person name="May G.D."/>
            <person name="Shapiro H."/>
            <person name="Ma J."/>
            <person name="Bustamante C.D."/>
            <person name="Schnell R.J."/>
            <person name="Main D."/>
            <person name="Gilbert D."/>
            <person name="Parida L."/>
            <person name="Kuhn D.N."/>
        </authorList>
    </citation>
    <scope>NUCLEOTIDE SEQUENCE [LARGE SCALE GENOMIC DNA]</scope>
    <source>
        <strain evidence="2">cv. Matina 1-6</strain>
    </source>
</reference>